<feature type="transmembrane region" description="Helical" evidence="1">
    <location>
        <begin position="264"/>
        <end position="284"/>
    </location>
</feature>
<feature type="transmembrane region" description="Helical" evidence="1">
    <location>
        <begin position="75"/>
        <end position="95"/>
    </location>
</feature>
<feature type="transmembrane region" description="Helical" evidence="1">
    <location>
        <begin position="207"/>
        <end position="226"/>
    </location>
</feature>
<dbReference type="EMBL" id="JAVKPH010000016">
    <property type="protein sequence ID" value="MDR5653700.1"/>
    <property type="molecule type" value="Genomic_DNA"/>
</dbReference>
<name>A0ABU1F9Y7_9RHOB</name>
<feature type="domain" description="EamA" evidence="2">
    <location>
        <begin position="9"/>
        <end position="142"/>
    </location>
</feature>
<keyword evidence="4" id="KW-1185">Reference proteome</keyword>
<feature type="transmembrane region" description="Helical" evidence="1">
    <location>
        <begin position="101"/>
        <end position="119"/>
    </location>
</feature>
<dbReference type="PANTHER" id="PTHR22911">
    <property type="entry name" value="ACYL-MALONYL CONDENSING ENZYME-RELATED"/>
    <property type="match status" value="1"/>
</dbReference>
<dbReference type="InterPro" id="IPR037185">
    <property type="entry name" value="EmrE-like"/>
</dbReference>
<dbReference type="SUPFAM" id="SSF103481">
    <property type="entry name" value="Multidrug resistance efflux transporter EmrE"/>
    <property type="match status" value="2"/>
</dbReference>
<dbReference type="Proteomes" id="UP001247754">
    <property type="component" value="Unassembled WGS sequence"/>
</dbReference>
<evidence type="ECO:0000313" key="4">
    <source>
        <dbReference type="Proteomes" id="UP001247754"/>
    </source>
</evidence>
<evidence type="ECO:0000259" key="2">
    <source>
        <dbReference type="Pfam" id="PF00892"/>
    </source>
</evidence>
<feature type="domain" description="EamA" evidence="2">
    <location>
        <begin position="152"/>
        <end position="276"/>
    </location>
</feature>
<dbReference type="PANTHER" id="PTHR22911:SF103">
    <property type="entry name" value="BLR2811 PROTEIN"/>
    <property type="match status" value="1"/>
</dbReference>
<feature type="transmembrane region" description="Helical" evidence="1">
    <location>
        <begin position="126"/>
        <end position="142"/>
    </location>
</feature>
<keyword evidence="1" id="KW-0812">Transmembrane</keyword>
<dbReference type="InterPro" id="IPR000620">
    <property type="entry name" value="EamA_dom"/>
</dbReference>
<feature type="transmembrane region" description="Helical" evidence="1">
    <location>
        <begin position="5"/>
        <end position="22"/>
    </location>
</feature>
<sequence length="289" mass="30915">MTEQNLRHGILFMVCATFIFATQDGISRHLASEYNVIMVMMLRYWGFAAFVTALTARQPGGLRAAVRCAYPVLQFLRGAVLVLATCIAVQGFVLLGLIETHALLMSTPLIVVALSGPILGERATPVIWAGVAAGFVGVLVILQPGMGVFAPAALLPLTAACCTAVYVILTRIVSRRDSQTISFFWTGMGGGITMTLAGIWFMEPMSAPDWGWMGVLCCTTIAGHWLMIRSYAAAPPNAIQPFTYLQLVFGIVIGIGVFHERPGLNVFAGAAVVVAAGLTTALLGRRRRP</sequence>
<protein>
    <submittedName>
        <fullName evidence="3">DMT family transporter</fullName>
    </submittedName>
</protein>
<reference evidence="3 4" key="1">
    <citation type="submission" date="2023-09" db="EMBL/GenBank/DDBJ databases">
        <title>Xinfangfangia sedmenti sp. nov., isolated the sedment.</title>
        <authorList>
            <person name="Xu L."/>
        </authorList>
    </citation>
    <scope>NUCLEOTIDE SEQUENCE [LARGE SCALE GENOMIC DNA]</scope>
    <source>
        <strain evidence="3 4">LG-4</strain>
    </source>
</reference>
<dbReference type="RefSeq" id="WP_310457938.1">
    <property type="nucleotide sequence ID" value="NZ_JAVKPH010000016.1"/>
</dbReference>
<organism evidence="3 4">
    <name type="scientific">Ruixingdingia sedimenti</name>
    <dbReference type="NCBI Taxonomy" id="3073604"/>
    <lineage>
        <taxon>Bacteria</taxon>
        <taxon>Pseudomonadati</taxon>
        <taxon>Pseudomonadota</taxon>
        <taxon>Alphaproteobacteria</taxon>
        <taxon>Rhodobacterales</taxon>
        <taxon>Paracoccaceae</taxon>
        <taxon>Ruixingdingia</taxon>
    </lineage>
</organism>
<keyword evidence="1" id="KW-0472">Membrane</keyword>
<proteinExistence type="predicted"/>
<gene>
    <name evidence="3" type="ORF">RGD00_13865</name>
</gene>
<evidence type="ECO:0000256" key="1">
    <source>
        <dbReference type="SAM" id="Phobius"/>
    </source>
</evidence>
<accession>A0ABU1F9Y7</accession>
<keyword evidence="1" id="KW-1133">Transmembrane helix</keyword>
<feature type="transmembrane region" description="Helical" evidence="1">
    <location>
        <begin position="34"/>
        <end position="54"/>
    </location>
</feature>
<evidence type="ECO:0000313" key="3">
    <source>
        <dbReference type="EMBL" id="MDR5653700.1"/>
    </source>
</evidence>
<feature type="transmembrane region" description="Helical" evidence="1">
    <location>
        <begin position="238"/>
        <end position="258"/>
    </location>
</feature>
<dbReference type="Pfam" id="PF00892">
    <property type="entry name" value="EamA"/>
    <property type="match status" value="2"/>
</dbReference>
<feature type="transmembrane region" description="Helical" evidence="1">
    <location>
        <begin position="148"/>
        <end position="169"/>
    </location>
</feature>
<feature type="transmembrane region" description="Helical" evidence="1">
    <location>
        <begin position="181"/>
        <end position="201"/>
    </location>
</feature>
<comment type="caution">
    <text evidence="3">The sequence shown here is derived from an EMBL/GenBank/DDBJ whole genome shotgun (WGS) entry which is preliminary data.</text>
</comment>